<reference evidence="2 3" key="1">
    <citation type="submission" date="2019-10" db="EMBL/GenBank/DDBJ databases">
        <title>Streptomyces tenebrisbrunneis sp.nov., an endogenous actinomycete isolated from of Lycium ruthenicum.</title>
        <authorList>
            <person name="Ma L."/>
        </authorList>
    </citation>
    <scope>NUCLEOTIDE SEQUENCE [LARGE SCALE GENOMIC DNA]</scope>
    <source>
        <strain evidence="2 3">TRM 66187</strain>
    </source>
</reference>
<dbReference type="Pfam" id="PF13560">
    <property type="entry name" value="HTH_31"/>
    <property type="match status" value="1"/>
</dbReference>
<dbReference type="SMART" id="SM00530">
    <property type="entry name" value="HTH_XRE"/>
    <property type="match status" value="1"/>
</dbReference>
<dbReference type="InterPro" id="IPR043917">
    <property type="entry name" value="DUF5753"/>
</dbReference>
<accession>A0ABQ7F9Y6</accession>
<feature type="domain" description="HTH cro/C1-type" evidence="1">
    <location>
        <begin position="21"/>
        <end position="69"/>
    </location>
</feature>
<dbReference type="SUPFAM" id="SSF47413">
    <property type="entry name" value="lambda repressor-like DNA-binding domains"/>
    <property type="match status" value="1"/>
</dbReference>
<dbReference type="Gene3D" id="1.10.260.40">
    <property type="entry name" value="lambda repressor-like DNA-binding domains"/>
    <property type="match status" value="1"/>
</dbReference>
<dbReference type="Pfam" id="PF19054">
    <property type="entry name" value="DUF5753"/>
    <property type="match status" value="1"/>
</dbReference>
<dbReference type="PROSITE" id="PS50943">
    <property type="entry name" value="HTH_CROC1"/>
    <property type="match status" value="1"/>
</dbReference>
<proteinExistence type="predicted"/>
<dbReference type="InterPro" id="IPR010982">
    <property type="entry name" value="Lambda_DNA-bd_dom_sf"/>
</dbReference>
<evidence type="ECO:0000313" key="3">
    <source>
        <dbReference type="Proteomes" id="UP000621266"/>
    </source>
</evidence>
<name>A0ABQ7F9Y6_9ACTN</name>
<sequence>MPLAKNKETASPATQYFAEVLRKLRERAGLTQDELGSRMNYTGAAVSSVETCARPATNEFIARAEEALDAGGLIAAASKYLRLERYPAYFQGFVQLEAEALSVSSYCPQVLEGLLQTESYARELFRCDFPPLDEEEVEKLVEARMARKVLFDRRPVAVVHVVLEEAALRQRIGGSTVTKEQYRYLIECAARPNVVLQVMPLDRTGHAGLRGAMKVIETPEHTPLVYLEGQGTSLLVSKPDEVSVLMRRHTMIRTQALGLTESVAFIEQLAGEL</sequence>
<evidence type="ECO:0000259" key="1">
    <source>
        <dbReference type="PROSITE" id="PS50943"/>
    </source>
</evidence>
<dbReference type="Proteomes" id="UP000621266">
    <property type="component" value="Unassembled WGS sequence"/>
</dbReference>
<protein>
    <submittedName>
        <fullName evidence="2">Helix-turn-helix domain-containing protein</fullName>
    </submittedName>
</protein>
<keyword evidence="3" id="KW-1185">Reference proteome</keyword>
<dbReference type="EMBL" id="WHPN01000429">
    <property type="protein sequence ID" value="KAF4405089.1"/>
    <property type="molecule type" value="Genomic_DNA"/>
</dbReference>
<gene>
    <name evidence="2" type="ORF">GCU69_32090</name>
</gene>
<comment type="caution">
    <text evidence="2">The sequence shown here is derived from an EMBL/GenBank/DDBJ whole genome shotgun (WGS) entry which is preliminary data.</text>
</comment>
<dbReference type="RefSeq" id="WP_156207936.1">
    <property type="nucleotide sequence ID" value="NZ_WHPN01000429.1"/>
</dbReference>
<evidence type="ECO:0000313" key="2">
    <source>
        <dbReference type="EMBL" id="KAF4405089.1"/>
    </source>
</evidence>
<dbReference type="CDD" id="cd00093">
    <property type="entry name" value="HTH_XRE"/>
    <property type="match status" value="1"/>
</dbReference>
<organism evidence="2 3">
    <name type="scientific">Streptomyces lycii</name>
    <dbReference type="NCBI Taxonomy" id="2654337"/>
    <lineage>
        <taxon>Bacteria</taxon>
        <taxon>Bacillati</taxon>
        <taxon>Actinomycetota</taxon>
        <taxon>Actinomycetes</taxon>
        <taxon>Kitasatosporales</taxon>
        <taxon>Streptomycetaceae</taxon>
        <taxon>Streptomyces</taxon>
    </lineage>
</organism>
<dbReference type="InterPro" id="IPR001387">
    <property type="entry name" value="Cro/C1-type_HTH"/>
</dbReference>